<dbReference type="InterPro" id="IPR002591">
    <property type="entry name" value="Phosphodiest/P_Trfase"/>
</dbReference>
<evidence type="ECO:0000259" key="1">
    <source>
        <dbReference type="Pfam" id="PF01966"/>
    </source>
</evidence>
<proteinExistence type="predicted"/>
<dbReference type="AlphaFoldDB" id="A0A6A6CB54"/>
<dbReference type="InterPro" id="IPR052567">
    <property type="entry name" value="OP_Dioxygenase"/>
</dbReference>
<organism evidence="2 3">
    <name type="scientific">Zasmidium cellare ATCC 36951</name>
    <dbReference type="NCBI Taxonomy" id="1080233"/>
    <lineage>
        <taxon>Eukaryota</taxon>
        <taxon>Fungi</taxon>
        <taxon>Dikarya</taxon>
        <taxon>Ascomycota</taxon>
        <taxon>Pezizomycotina</taxon>
        <taxon>Dothideomycetes</taxon>
        <taxon>Dothideomycetidae</taxon>
        <taxon>Mycosphaerellales</taxon>
        <taxon>Mycosphaerellaceae</taxon>
        <taxon>Zasmidium</taxon>
    </lineage>
</organism>
<dbReference type="InterPro" id="IPR023116">
    <property type="entry name" value="Phosphonoacetate_hydro_insert"/>
</dbReference>
<reference evidence="2" key="1">
    <citation type="journal article" date="2020" name="Stud. Mycol.">
        <title>101 Dothideomycetes genomes: a test case for predicting lifestyles and emergence of pathogens.</title>
        <authorList>
            <person name="Haridas S."/>
            <person name="Albert R."/>
            <person name="Binder M."/>
            <person name="Bloem J."/>
            <person name="Labutti K."/>
            <person name="Salamov A."/>
            <person name="Andreopoulos B."/>
            <person name="Baker S."/>
            <person name="Barry K."/>
            <person name="Bills G."/>
            <person name="Bluhm B."/>
            <person name="Cannon C."/>
            <person name="Castanera R."/>
            <person name="Culley D."/>
            <person name="Daum C."/>
            <person name="Ezra D."/>
            <person name="Gonzalez J."/>
            <person name="Henrissat B."/>
            <person name="Kuo A."/>
            <person name="Liang C."/>
            <person name="Lipzen A."/>
            <person name="Lutzoni F."/>
            <person name="Magnuson J."/>
            <person name="Mondo S."/>
            <person name="Nolan M."/>
            <person name="Ohm R."/>
            <person name="Pangilinan J."/>
            <person name="Park H.-J."/>
            <person name="Ramirez L."/>
            <person name="Alfaro M."/>
            <person name="Sun H."/>
            <person name="Tritt A."/>
            <person name="Yoshinaga Y."/>
            <person name="Zwiers L.-H."/>
            <person name="Turgeon B."/>
            <person name="Goodwin S."/>
            <person name="Spatafora J."/>
            <person name="Crous P."/>
            <person name="Grigoriev I."/>
        </authorList>
    </citation>
    <scope>NUCLEOTIDE SEQUENCE</scope>
    <source>
        <strain evidence="2">ATCC 36951</strain>
    </source>
</reference>
<dbReference type="CDD" id="cd00077">
    <property type="entry name" value="HDc"/>
    <property type="match status" value="1"/>
</dbReference>
<dbReference type="GO" id="GO:0047400">
    <property type="term" value="F:phosphonoacetate hydrolase activity"/>
    <property type="evidence" value="ECO:0007669"/>
    <property type="project" value="InterPro"/>
</dbReference>
<sequence length="610" mass="67055">MAVAAVLPSVEANAQETIRELFEFIDKQGQGDYLGERVSQLQHSLQAATLAQQAGADEETVLGALLHDVGRFIPAADKMASMFAEDGTYVGKASHEILGERYLRQLGFSEKICQLVGAHVMAKRYLTAVDKGYYDGLSANSKTTLKYQGGIFTDEQVKAAQQDPWLENKLAVRRWDDLAKNPKLKTPELQSFAASATKSLIQSRSQIELHGRRYKVPTRPSVVVCVDGFDPEYLQQGISDGILPNFAKFTSNGFHVTAKSCMPSFTNPNNVSIITGRPPSYHGIAGNFFLDQKTGEEKMVLDDSLLIGSTILEKMSKFGVRIAAVTAKDKLRKILQHGLSKNAICFSAEKATSCNQAENGIADVEHWLGAKQPSQYSGELSMYVLDAGIRLLEEDRADLFYLTLSDYIQHKYAPGSKESNDFLSALDAKLGRLVELGALVAVTGDHGMSDKGNSDGSPNVLYLEDAIAEKWGSGRARVICPITDPFVRHHGALGSFVRVHLSKKDNLDDVLQYCKSLPGVEVALEGREAAEKYEMYPDREGDIVVIPSKNVVIGSRKDEHDLSNLGGRRLRSHGGLSEQDVPLILSEPAKKADLSKHWRNFDAFDLVLNY</sequence>
<dbReference type="SUPFAM" id="SSF53649">
    <property type="entry name" value="Alkaline phosphatase-like"/>
    <property type="match status" value="1"/>
</dbReference>
<dbReference type="Gene3D" id="1.10.3210.10">
    <property type="entry name" value="Hypothetical protein af1432"/>
    <property type="match status" value="1"/>
</dbReference>
<evidence type="ECO:0000313" key="3">
    <source>
        <dbReference type="Proteomes" id="UP000799537"/>
    </source>
</evidence>
<dbReference type="NCBIfam" id="TIGR02335">
    <property type="entry name" value="hydr_PhnA"/>
    <property type="match status" value="1"/>
</dbReference>
<dbReference type="InterPro" id="IPR006675">
    <property type="entry name" value="HDIG_dom"/>
</dbReference>
<feature type="domain" description="HD" evidence="1">
    <location>
        <begin position="42"/>
        <end position="119"/>
    </location>
</feature>
<dbReference type="EMBL" id="ML993606">
    <property type="protein sequence ID" value="KAF2164023.1"/>
    <property type="molecule type" value="Genomic_DNA"/>
</dbReference>
<dbReference type="InterPro" id="IPR017850">
    <property type="entry name" value="Alkaline_phosphatase_core_sf"/>
</dbReference>
<dbReference type="CDD" id="cd16018">
    <property type="entry name" value="Enpp"/>
    <property type="match status" value="1"/>
</dbReference>
<dbReference type="RefSeq" id="XP_033664912.1">
    <property type="nucleotide sequence ID" value="XM_033817740.1"/>
</dbReference>
<accession>A0A6A6CB54</accession>
<dbReference type="SUPFAM" id="SSF109604">
    <property type="entry name" value="HD-domain/PDEase-like"/>
    <property type="match status" value="1"/>
</dbReference>
<dbReference type="InterPro" id="IPR003607">
    <property type="entry name" value="HD/PDEase_dom"/>
</dbReference>
<gene>
    <name evidence="2" type="ORF">M409DRAFT_68240</name>
</gene>
<dbReference type="Pfam" id="PF01966">
    <property type="entry name" value="HD"/>
    <property type="match status" value="1"/>
</dbReference>
<dbReference type="InterPro" id="IPR006674">
    <property type="entry name" value="HD_domain"/>
</dbReference>
<dbReference type="Proteomes" id="UP000799537">
    <property type="component" value="Unassembled WGS sequence"/>
</dbReference>
<dbReference type="OrthoDB" id="445007at2759"/>
<dbReference type="Gene3D" id="3.40.720.10">
    <property type="entry name" value="Alkaline Phosphatase, subunit A"/>
    <property type="match status" value="1"/>
</dbReference>
<evidence type="ECO:0000313" key="2">
    <source>
        <dbReference type="EMBL" id="KAF2164023.1"/>
    </source>
</evidence>
<keyword evidence="3" id="KW-1185">Reference proteome</keyword>
<dbReference type="GeneID" id="54571012"/>
<dbReference type="Pfam" id="PF01663">
    <property type="entry name" value="Phosphodiest"/>
    <property type="match status" value="1"/>
</dbReference>
<dbReference type="NCBIfam" id="TIGR00277">
    <property type="entry name" value="HDIG"/>
    <property type="match status" value="1"/>
</dbReference>
<dbReference type="InterPro" id="IPR012710">
    <property type="entry name" value="Phosphonoacetate_hydro"/>
</dbReference>
<protein>
    <recommendedName>
        <fullName evidence="1">HD domain-containing protein</fullName>
    </recommendedName>
</protein>
<dbReference type="PANTHER" id="PTHR40202:SF1">
    <property type="entry name" value="HD DOMAIN-CONTAINING PROTEIN"/>
    <property type="match status" value="1"/>
</dbReference>
<dbReference type="PANTHER" id="PTHR40202">
    <property type="match status" value="1"/>
</dbReference>
<dbReference type="Gene3D" id="3.30.1360.110">
    <property type="entry name" value="Domain 2, Phosphonoacetate Hydrolase"/>
    <property type="match status" value="1"/>
</dbReference>
<name>A0A6A6CB54_ZASCE</name>